<reference evidence="3 4" key="1">
    <citation type="submission" date="2023-10" db="EMBL/GenBank/DDBJ databases">
        <title>Chromosome-scale genome assembly provides insights into flower coloration mechanisms of Canna indica.</title>
        <authorList>
            <person name="Li C."/>
        </authorList>
    </citation>
    <scope>NUCLEOTIDE SEQUENCE [LARGE SCALE GENOMIC DNA]</scope>
    <source>
        <tissue evidence="3">Flower</tissue>
    </source>
</reference>
<gene>
    <name evidence="3" type="ORF">Cni_G28692</name>
</gene>
<dbReference type="EMBL" id="CP136898">
    <property type="protein sequence ID" value="WOL19890.1"/>
    <property type="molecule type" value="Genomic_DNA"/>
</dbReference>
<protein>
    <submittedName>
        <fullName evidence="3">Cytochrome b561 and DOMON domain-containing protein</fullName>
    </submittedName>
</protein>
<feature type="signal peptide" evidence="1">
    <location>
        <begin position="1"/>
        <end position="20"/>
    </location>
</feature>
<name>A0AAQ3QTC2_9LILI</name>
<feature type="chain" id="PRO_5042872270" evidence="1">
    <location>
        <begin position="21"/>
        <end position="78"/>
    </location>
</feature>
<evidence type="ECO:0000313" key="4">
    <source>
        <dbReference type="Proteomes" id="UP001327560"/>
    </source>
</evidence>
<evidence type="ECO:0000259" key="2">
    <source>
        <dbReference type="PROSITE" id="PS50836"/>
    </source>
</evidence>
<sequence>MNLPGVFMCLFFSLLHHFAAQNSANSACGGLIISNGKVFTTCNSLPYPDSELHWTYHSTNNTVDIAYQASTSSSSWVA</sequence>
<evidence type="ECO:0000256" key="1">
    <source>
        <dbReference type="SAM" id="SignalP"/>
    </source>
</evidence>
<keyword evidence="1" id="KW-0732">Signal</keyword>
<organism evidence="3 4">
    <name type="scientific">Canna indica</name>
    <name type="common">Indian-shot</name>
    <dbReference type="NCBI Taxonomy" id="4628"/>
    <lineage>
        <taxon>Eukaryota</taxon>
        <taxon>Viridiplantae</taxon>
        <taxon>Streptophyta</taxon>
        <taxon>Embryophyta</taxon>
        <taxon>Tracheophyta</taxon>
        <taxon>Spermatophyta</taxon>
        <taxon>Magnoliopsida</taxon>
        <taxon>Liliopsida</taxon>
        <taxon>Zingiberales</taxon>
        <taxon>Cannaceae</taxon>
        <taxon>Canna</taxon>
    </lineage>
</organism>
<dbReference type="InterPro" id="IPR005018">
    <property type="entry name" value="DOMON_domain"/>
</dbReference>
<dbReference type="Proteomes" id="UP001327560">
    <property type="component" value="Chromosome 9"/>
</dbReference>
<dbReference type="AlphaFoldDB" id="A0AAQ3QTC2"/>
<feature type="domain" description="DOMON" evidence="2">
    <location>
        <begin position="48"/>
        <end position="78"/>
    </location>
</feature>
<proteinExistence type="predicted"/>
<keyword evidence="4" id="KW-1185">Reference proteome</keyword>
<accession>A0AAQ3QTC2</accession>
<dbReference type="PROSITE" id="PS50836">
    <property type="entry name" value="DOMON"/>
    <property type="match status" value="1"/>
</dbReference>
<evidence type="ECO:0000313" key="3">
    <source>
        <dbReference type="EMBL" id="WOL19890.1"/>
    </source>
</evidence>